<accession>J0WZZ7</accession>
<keyword evidence="2" id="KW-0067">ATP-binding</keyword>
<evidence type="ECO:0000256" key="3">
    <source>
        <dbReference type="ARBA" id="ARBA00023125"/>
    </source>
</evidence>
<dbReference type="EMBL" id="AGZS01000002">
    <property type="protein sequence ID" value="EJD65164.1"/>
    <property type="molecule type" value="Genomic_DNA"/>
</dbReference>
<keyword evidence="6" id="KW-1185">Reference proteome</keyword>
<dbReference type="Gene3D" id="3.40.50.300">
    <property type="entry name" value="P-loop containing nucleotide triphosphate hydrolases"/>
    <property type="match status" value="1"/>
</dbReference>
<dbReference type="Pfam" id="PF17764">
    <property type="entry name" value="PriA_3primeBD"/>
    <property type="match status" value="1"/>
</dbReference>
<name>J0WZZ7_9BIFI</name>
<comment type="caution">
    <text evidence="5">The sequence shown here is derived from an EMBL/GenBank/DDBJ whole genome shotgun (WGS) entry which is preliminary data.</text>
</comment>
<dbReference type="STRING" id="857290.HMPREF9156_00608"/>
<keyword evidence="3" id="KW-0238">DNA-binding</keyword>
<dbReference type="OrthoDB" id="3177118at2"/>
<dbReference type="InterPro" id="IPR041222">
    <property type="entry name" value="PriA_3primeBD"/>
</dbReference>
<gene>
    <name evidence="5" type="ORF">HMPREF9156_00608</name>
</gene>
<protein>
    <recommendedName>
        <fullName evidence="4">Primosomal protein N' 3' DNA-binding domain-containing protein</fullName>
    </recommendedName>
</protein>
<dbReference type="GO" id="GO:0003677">
    <property type="term" value="F:DNA binding"/>
    <property type="evidence" value="ECO:0007669"/>
    <property type="project" value="UniProtKB-KW"/>
</dbReference>
<dbReference type="PANTHER" id="PTHR30580">
    <property type="entry name" value="PRIMOSOMAL PROTEIN N"/>
    <property type="match status" value="1"/>
</dbReference>
<evidence type="ECO:0000259" key="4">
    <source>
        <dbReference type="Pfam" id="PF17764"/>
    </source>
</evidence>
<dbReference type="InterPro" id="IPR042115">
    <property type="entry name" value="PriA_3primeBD_sf"/>
</dbReference>
<dbReference type="AlphaFoldDB" id="J0WZZ7"/>
<dbReference type="eggNOG" id="COG1198">
    <property type="taxonomic scope" value="Bacteria"/>
</dbReference>
<feature type="domain" description="Primosomal protein N' 3' DNA-binding" evidence="4">
    <location>
        <begin position="28"/>
        <end position="128"/>
    </location>
</feature>
<dbReference type="GO" id="GO:0006270">
    <property type="term" value="P:DNA replication initiation"/>
    <property type="evidence" value="ECO:0007669"/>
    <property type="project" value="TreeGrafter"/>
</dbReference>
<dbReference type="Proteomes" id="UP000006415">
    <property type="component" value="Unassembled WGS sequence"/>
</dbReference>
<dbReference type="GO" id="GO:0006310">
    <property type="term" value="P:DNA recombination"/>
    <property type="evidence" value="ECO:0007669"/>
    <property type="project" value="TreeGrafter"/>
</dbReference>
<organism evidence="5 6">
    <name type="scientific">Scardovia wiggsiae F0424</name>
    <dbReference type="NCBI Taxonomy" id="857290"/>
    <lineage>
        <taxon>Bacteria</taxon>
        <taxon>Bacillati</taxon>
        <taxon>Actinomycetota</taxon>
        <taxon>Actinomycetes</taxon>
        <taxon>Bifidobacteriales</taxon>
        <taxon>Bifidobacteriaceae</taxon>
        <taxon>Scardovia</taxon>
    </lineage>
</organism>
<evidence type="ECO:0000256" key="1">
    <source>
        <dbReference type="ARBA" id="ARBA00022741"/>
    </source>
</evidence>
<evidence type="ECO:0000313" key="5">
    <source>
        <dbReference type="EMBL" id="EJD65164.1"/>
    </source>
</evidence>
<dbReference type="HOGENOM" id="CLU_015485_1_0_11"/>
<dbReference type="InterPro" id="IPR027417">
    <property type="entry name" value="P-loop_NTPase"/>
</dbReference>
<keyword evidence="1" id="KW-0547">Nucleotide-binding</keyword>
<dbReference type="PANTHER" id="PTHR30580:SF0">
    <property type="entry name" value="PRIMOSOMAL PROTEIN N"/>
    <property type="match status" value="1"/>
</dbReference>
<evidence type="ECO:0000313" key="6">
    <source>
        <dbReference type="Proteomes" id="UP000006415"/>
    </source>
</evidence>
<dbReference type="GO" id="GO:0006302">
    <property type="term" value="P:double-strand break repair"/>
    <property type="evidence" value="ECO:0007669"/>
    <property type="project" value="TreeGrafter"/>
</dbReference>
<reference evidence="5 6" key="1">
    <citation type="submission" date="2012-01" db="EMBL/GenBank/DDBJ databases">
        <title>The Genome Sequence of Scardovia wiggsiae F0424.</title>
        <authorList>
            <consortium name="The Broad Institute Genome Sequencing Platform"/>
            <person name="Earl A."/>
            <person name="Ward D."/>
            <person name="Feldgarden M."/>
            <person name="Gevers D."/>
            <person name="Izard J."/>
            <person name="Ganesan A."/>
            <person name="Baranova O.V."/>
            <person name="Blanton J.M."/>
            <person name="Tanner A.C."/>
            <person name="Mathney J."/>
            <person name="Dewhirst F.E."/>
            <person name="Young S.K."/>
            <person name="Zeng Q."/>
            <person name="Gargeya S."/>
            <person name="Fitzgerald M."/>
            <person name="Haas B."/>
            <person name="Abouelleil A."/>
            <person name="Alvarado L."/>
            <person name="Arachchi H.M."/>
            <person name="Berlin A."/>
            <person name="Chapman S.B."/>
            <person name="Gearin G."/>
            <person name="Goldberg J."/>
            <person name="Griggs A."/>
            <person name="Gujja S."/>
            <person name="Hansen M."/>
            <person name="Heiman D."/>
            <person name="Howarth C."/>
            <person name="Larimer J."/>
            <person name="Lui A."/>
            <person name="MacDonald P.J.P."/>
            <person name="McCowen C."/>
            <person name="Montmayeur A."/>
            <person name="Murphy C."/>
            <person name="Neiman D."/>
            <person name="Pearson M."/>
            <person name="Priest M."/>
            <person name="Roberts A."/>
            <person name="Saif S."/>
            <person name="Shea T."/>
            <person name="Sisk P."/>
            <person name="Stolte C."/>
            <person name="Sykes S."/>
            <person name="Wortman J."/>
            <person name="Nusbaum C."/>
            <person name="Birren B."/>
        </authorList>
    </citation>
    <scope>NUCLEOTIDE SEQUENCE [LARGE SCALE GENOMIC DNA]</scope>
    <source>
        <strain evidence="5 6">F0424</strain>
    </source>
</reference>
<sequence>MALDGLAPRRRKSSAHVKVPAARLPVAQVVIDVQAANLGQAFDYLVEDKHSDSAVPGMSVRVRFGGRLVNGIIWDRVESSSTPRSSLKFIERVIGSSPVAPRQMRRDIEEIADYFAGTRANIIRLAIPSRVAKVDKEPQPTAARPVQGKLPDSARKVYEAQTRRVEASYGHIDDVERAWSGSSPAGIVWNAMPGVTAWADDIVWLISRSFLSQRPIIVELPDIAHIRLVHQQLQAAGFLPFALRSRRGVWNGDYCVLAGAMTPEERYRSYMAVAQGAVQCVIGTRAAMYAPVQGNAVFVAVDDIAYQNADGFTPYANVRDVMRLRARGHKGIFVALGHSRSPQSQWEVTGRQSGDAAIEVGQAIEVSPLPAPLKKAMPWVRLFNREELERLADPAIGARIPHTAVSILKNALRSGSVLLCVPHDGQSMVFICSRCRRQARCLRCSGPLQQALRRDGSPRCAWCGAAASQWSCPHCGGSAMRVIRVGALGTAQELRGLFPRTRIVTSTPNQPRGTIECIEDRPQVVIASPGAEPQIVSTGLTRMEHREGIGVEKSDTAYQNVDGAYHPSYRAVAIVDTWTSLYASHMDSRIDILTAWMHAAALCASHEDGGQVLLLGECEPAIAQSLIAWDPSYLARKEVEERKEAGMPPSVTAANIWGRREVVEWVLKDIGADIGAAGAESDLALLPSGIPSVLGPVSIPEPSNISDRQLEGSNDRVRAVVRASLDRTGTLSRRLRSAAAKHAASRVKGELHIQIDPKNLS</sequence>
<dbReference type="Gene3D" id="3.40.1440.60">
    <property type="entry name" value="PriA, 3(prime) DNA-binding domain"/>
    <property type="match status" value="1"/>
</dbReference>
<dbReference type="GO" id="GO:0005524">
    <property type="term" value="F:ATP binding"/>
    <property type="evidence" value="ECO:0007669"/>
    <property type="project" value="UniProtKB-KW"/>
</dbReference>
<dbReference type="GO" id="GO:0043138">
    <property type="term" value="F:3'-5' DNA helicase activity"/>
    <property type="evidence" value="ECO:0007669"/>
    <property type="project" value="TreeGrafter"/>
</dbReference>
<proteinExistence type="predicted"/>
<evidence type="ECO:0000256" key="2">
    <source>
        <dbReference type="ARBA" id="ARBA00022840"/>
    </source>
</evidence>